<organism evidence="2 3">
    <name type="scientific">Eleginops maclovinus</name>
    <name type="common">Patagonian blennie</name>
    <name type="synonym">Eleginus maclovinus</name>
    <dbReference type="NCBI Taxonomy" id="56733"/>
    <lineage>
        <taxon>Eukaryota</taxon>
        <taxon>Metazoa</taxon>
        <taxon>Chordata</taxon>
        <taxon>Craniata</taxon>
        <taxon>Vertebrata</taxon>
        <taxon>Euteleostomi</taxon>
        <taxon>Actinopterygii</taxon>
        <taxon>Neopterygii</taxon>
        <taxon>Teleostei</taxon>
        <taxon>Neoteleostei</taxon>
        <taxon>Acanthomorphata</taxon>
        <taxon>Eupercaria</taxon>
        <taxon>Perciformes</taxon>
        <taxon>Notothenioidei</taxon>
        <taxon>Eleginopidae</taxon>
        <taxon>Eleginops</taxon>
    </lineage>
</organism>
<dbReference type="AlphaFoldDB" id="A0AAN8AJ18"/>
<reference evidence="2 3" key="1">
    <citation type="journal article" date="2023" name="Genes (Basel)">
        <title>Chromosome-Level Genome Assembly and Circadian Gene Repertoire of the Patagonia Blennie Eleginops maclovinus-The Closest Ancestral Proxy of Antarctic Cryonotothenioids.</title>
        <authorList>
            <person name="Cheng C.C."/>
            <person name="Rivera-Colon A.G."/>
            <person name="Minhas B.F."/>
            <person name="Wilson L."/>
            <person name="Rayamajhi N."/>
            <person name="Vargas-Chacoff L."/>
            <person name="Catchen J.M."/>
        </authorList>
    </citation>
    <scope>NUCLEOTIDE SEQUENCE [LARGE SCALE GENOMIC DNA]</scope>
    <source>
        <strain evidence="2">JMC-PN-2008</strain>
    </source>
</reference>
<gene>
    <name evidence="2" type="ORF">PBY51_015702</name>
</gene>
<evidence type="ECO:0000256" key="1">
    <source>
        <dbReference type="SAM" id="MobiDB-lite"/>
    </source>
</evidence>
<proteinExistence type="predicted"/>
<keyword evidence="3" id="KW-1185">Reference proteome</keyword>
<name>A0AAN8AJ18_ELEMC</name>
<feature type="compositionally biased region" description="Basic and acidic residues" evidence="1">
    <location>
        <begin position="41"/>
        <end position="53"/>
    </location>
</feature>
<evidence type="ECO:0000313" key="2">
    <source>
        <dbReference type="EMBL" id="KAK5864461.1"/>
    </source>
</evidence>
<evidence type="ECO:0000313" key="3">
    <source>
        <dbReference type="Proteomes" id="UP001346869"/>
    </source>
</evidence>
<sequence>MKQKRERLLVRPAKMNCRTSEHGVLLDWVCLPGRLCQSPTDTKKERKNLRNMERFTLPDAPPRRDKGKSQRVQGSEITLPFSSPHLIFLHCPFHLDGRYIVMSFKEDERK</sequence>
<reference evidence="2 3" key="2">
    <citation type="journal article" date="2023" name="Mol. Biol. Evol.">
        <title>Genomics of Secondarily Temperate Adaptation in the Only Non-Antarctic Icefish.</title>
        <authorList>
            <person name="Rivera-Colon A.G."/>
            <person name="Rayamajhi N."/>
            <person name="Minhas B.F."/>
            <person name="Madrigal G."/>
            <person name="Bilyk K.T."/>
            <person name="Yoon V."/>
            <person name="Hune M."/>
            <person name="Gregory S."/>
            <person name="Cheng C.H.C."/>
            <person name="Catchen J.M."/>
        </authorList>
    </citation>
    <scope>NUCLEOTIDE SEQUENCE [LARGE SCALE GENOMIC DNA]</scope>
    <source>
        <strain evidence="2">JMC-PN-2008</strain>
    </source>
</reference>
<comment type="caution">
    <text evidence="2">The sequence shown here is derived from an EMBL/GenBank/DDBJ whole genome shotgun (WGS) entry which is preliminary data.</text>
</comment>
<accession>A0AAN8AJ18</accession>
<protein>
    <submittedName>
        <fullName evidence="2">Uncharacterized protein</fullName>
    </submittedName>
</protein>
<dbReference type="EMBL" id="JAUZQC010000010">
    <property type="protein sequence ID" value="KAK5864461.1"/>
    <property type="molecule type" value="Genomic_DNA"/>
</dbReference>
<feature type="region of interest" description="Disordered" evidence="1">
    <location>
        <begin position="40"/>
        <end position="76"/>
    </location>
</feature>
<dbReference type="Proteomes" id="UP001346869">
    <property type="component" value="Unassembled WGS sequence"/>
</dbReference>